<evidence type="ECO:0000256" key="9">
    <source>
        <dbReference type="ARBA" id="ARBA00022793"/>
    </source>
</evidence>
<dbReference type="GO" id="GO:0070403">
    <property type="term" value="F:NAD+ binding"/>
    <property type="evidence" value="ECO:0007669"/>
    <property type="project" value="InterPro"/>
</dbReference>
<keyword evidence="10" id="KW-0735">Signal-anchor</keyword>
<protein>
    <recommendedName>
        <fullName evidence="6">UDP-glucuronate decarboxylase</fullName>
        <ecNumber evidence="6">4.1.1.35</ecNumber>
    </recommendedName>
</protein>
<comment type="cofactor">
    <cofactor evidence="1">
        <name>NAD(+)</name>
        <dbReference type="ChEBI" id="CHEBI:57540"/>
    </cofactor>
</comment>
<dbReference type="InterPro" id="IPR016040">
    <property type="entry name" value="NAD(P)-bd_dom"/>
</dbReference>
<comment type="similarity">
    <text evidence="5">Belongs to the NAD(P)-dependent epimerase/dehydratase family. UDP-glucuronic acid decarboxylase subfamily.</text>
</comment>
<comment type="pathway">
    <text evidence="4">Nucleotide-sugar biosynthesis; UDP-alpha-D-xylose biosynthesis; UDP-alpha-D-xylose from UDP-alpha-D-glucuronate: step 1/1.</text>
</comment>
<dbReference type="Gene3D" id="3.40.50.720">
    <property type="entry name" value="NAD(P)-binding Rossmann-like Domain"/>
    <property type="match status" value="1"/>
</dbReference>
<keyword evidence="15" id="KW-0456">Lyase</keyword>
<dbReference type="PANTHER" id="PTHR43078">
    <property type="entry name" value="UDP-GLUCURONIC ACID DECARBOXYLASE-RELATED"/>
    <property type="match status" value="1"/>
</dbReference>
<comment type="subcellular location">
    <subcellularLocation>
        <location evidence="3">Cytoplasm</location>
    </subcellularLocation>
    <subcellularLocation>
        <location evidence="2">Golgi apparatus</location>
        <location evidence="2">Golgi stack membrane</location>
        <topology evidence="2">Single-pass type II membrane protein</topology>
    </subcellularLocation>
</comment>
<evidence type="ECO:0000256" key="1">
    <source>
        <dbReference type="ARBA" id="ARBA00001911"/>
    </source>
</evidence>
<sequence length="357" mass="39183">MSCLPAGPAGPSAKKETMVNINPNGLLPKRIAVTGGAGFVGSHLCEALLGRGHEVLCIDNFYTGARVNVQHLLGNPRFELMRHDITFPLYIEVDEIYNLACPASPVHYQFDPVQTVKTSVIGAINALGLAKRLRVPVLQASTSEVYGDPEVHPQPEGYWGNVNPIGPRSCYDEGKRCAETLFFDYHRQHQIAIKVVRIFNTYGPRMHPNDGRVVSNFIVQALRGEDITVFGDGSQTRSFCYVDDLVRGLIAMMESPKDVIGPINIGNPAEFTIRQLAEQVIALTGSRSRIIEKPLPQDDPKQRQPDISRARDTLGWGPTVQLEQGLKATIAYFDRLLSHRPTDATGPLLDPAPAGQA</sequence>
<dbReference type="HOGENOM" id="CLU_007383_4_0_5"/>
<dbReference type="SUPFAM" id="SSF51735">
    <property type="entry name" value="NAD(P)-binding Rossmann-fold domains"/>
    <property type="match status" value="1"/>
</dbReference>
<evidence type="ECO:0000256" key="14">
    <source>
        <dbReference type="ARBA" id="ARBA00023136"/>
    </source>
</evidence>
<proteinExistence type="inferred from homology"/>
<keyword evidence="11" id="KW-1133">Transmembrane helix</keyword>
<keyword evidence="9" id="KW-0210">Decarboxylase</keyword>
<reference evidence="18 19" key="6">
    <citation type="journal article" date="2011" name="Appl. Environ. Microbiol.">
        <title>Involvement of the azorhizobial chromosome partition gene (parA) in the onset of bacteroid differentiation during Sesbania rostrata stem nodule development.</title>
        <authorList>
            <person name="Liu CT."/>
            <person name="Lee KB."/>
            <person name="Wang YS."/>
            <person name="Peng MH."/>
            <person name="Lee KT."/>
            <person name="Suzuki S."/>
            <person name="Suzuki T."/>
            <person name="Oyaizu H."/>
        </authorList>
    </citation>
    <scope>NUCLEOTIDE SEQUENCE [LARGE SCALE GENOMIC DNA]</scope>
    <source>
        <strain evidence="19">ATCC 43989 / DSM 5975 / JCM 20966 / LMG 6465 / NBRC 14845 / NCIMB 13405 / ORS 571</strain>
    </source>
</reference>
<evidence type="ECO:0000256" key="8">
    <source>
        <dbReference type="ARBA" id="ARBA00022692"/>
    </source>
</evidence>
<dbReference type="AlphaFoldDB" id="A8HY34"/>
<evidence type="ECO:0000256" key="11">
    <source>
        <dbReference type="ARBA" id="ARBA00022989"/>
    </source>
</evidence>
<dbReference type="KEGG" id="azc:AZC_1571"/>
<evidence type="ECO:0000256" key="2">
    <source>
        <dbReference type="ARBA" id="ARBA00004447"/>
    </source>
</evidence>
<keyword evidence="13" id="KW-0333">Golgi apparatus</keyword>
<dbReference type="STRING" id="438753.AZC_1571"/>
<dbReference type="GO" id="GO:0042732">
    <property type="term" value="P:D-xylose metabolic process"/>
    <property type="evidence" value="ECO:0007669"/>
    <property type="project" value="InterPro"/>
</dbReference>
<dbReference type="Proteomes" id="UP000000270">
    <property type="component" value="Chromosome"/>
</dbReference>
<dbReference type="EMBL" id="AP009384">
    <property type="protein sequence ID" value="BAF87569.1"/>
    <property type="molecule type" value="Genomic_DNA"/>
</dbReference>
<dbReference type="GO" id="GO:0005737">
    <property type="term" value="C:cytoplasm"/>
    <property type="evidence" value="ECO:0007669"/>
    <property type="project" value="UniProtKB-SubCell"/>
</dbReference>
<dbReference type="Pfam" id="PF16363">
    <property type="entry name" value="GDP_Man_Dehyd"/>
    <property type="match status" value="1"/>
</dbReference>
<evidence type="ECO:0000256" key="5">
    <source>
        <dbReference type="ARBA" id="ARBA00007505"/>
    </source>
</evidence>
<dbReference type="GO" id="GO:0033320">
    <property type="term" value="P:UDP-D-xylose biosynthetic process"/>
    <property type="evidence" value="ECO:0007669"/>
    <property type="project" value="UniProtKB-UniPathway"/>
</dbReference>
<dbReference type="PANTHER" id="PTHR43078:SF6">
    <property type="entry name" value="UDP-GLUCURONIC ACID DECARBOXYLASE 1"/>
    <property type="match status" value="1"/>
</dbReference>
<keyword evidence="8" id="KW-0812">Transmembrane</keyword>
<dbReference type="GO" id="GO:0048040">
    <property type="term" value="F:UDP-glucuronate decarboxylase activity"/>
    <property type="evidence" value="ECO:0007669"/>
    <property type="project" value="UniProtKB-EC"/>
</dbReference>
<dbReference type="UniPathway" id="UPA00796">
    <property type="reaction ID" value="UER00771"/>
</dbReference>
<reference evidence="19" key="2">
    <citation type="submission" date="2007-04" db="EMBL/GenBank/DDBJ databases">
        <title>Complete genome sequence of the nitrogen-fixing bacterium Azorhizobium caulinodans ORS571.</title>
        <authorList>
            <person name="Lee K.B."/>
            <person name="Backer P.D."/>
            <person name="Aono T."/>
            <person name="Liu C.T."/>
            <person name="Suzuki S."/>
            <person name="Suzuki T."/>
            <person name="Kaneko T."/>
            <person name="Yamada M."/>
            <person name="Tabata S."/>
            <person name="Kupfer D.M."/>
            <person name="Najar F.Z."/>
            <person name="Wiley G.B."/>
            <person name="Roe B."/>
            <person name="Binnewies T."/>
            <person name="Ussery D."/>
            <person name="Vereecke D."/>
            <person name="Gevers D."/>
            <person name="Holsters M."/>
            <person name="Oyaizu H."/>
        </authorList>
    </citation>
    <scope>NUCLEOTIDE SEQUENCE [LARGE SCALE GENOMIC DNA]</scope>
    <source>
        <strain evidence="19">ATCC 43989 / DSM 5975 / JCM 20966 / LMG 6465 / NBRC 14845 / NCIMB 13405 / ORS 571</strain>
    </source>
</reference>
<evidence type="ECO:0000256" key="6">
    <source>
        <dbReference type="ARBA" id="ARBA00012290"/>
    </source>
</evidence>
<evidence type="ECO:0000256" key="3">
    <source>
        <dbReference type="ARBA" id="ARBA00004496"/>
    </source>
</evidence>
<evidence type="ECO:0000256" key="15">
    <source>
        <dbReference type="ARBA" id="ARBA00023239"/>
    </source>
</evidence>
<dbReference type="CDD" id="cd05230">
    <property type="entry name" value="UGD_SDR_e"/>
    <property type="match status" value="1"/>
</dbReference>
<dbReference type="FunFam" id="3.40.50.720:FF:000150">
    <property type="entry name" value="UDP-glucuronic acid decarboxylase 6"/>
    <property type="match status" value="1"/>
</dbReference>
<feature type="compositionally biased region" description="Basic and acidic residues" evidence="16">
    <location>
        <begin position="291"/>
        <end position="312"/>
    </location>
</feature>
<dbReference type="eggNOG" id="COG0451">
    <property type="taxonomic scope" value="Bacteria"/>
</dbReference>
<keyword evidence="14" id="KW-0472">Membrane</keyword>
<gene>
    <name evidence="18" type="ordered locus">AZC_1571</name>
</gene>
<evidence type="ECO:0000256" key="16">
    <source>
        <dbReference type="SAM" id="MobiDB-lite"/>
    </source>
</evidence>
<keyword evidence="19" id="KW-1185">Reference proteome</keyword>
<reference evidence="18 19" key="3">
    <citation type="journal article" date="2008" name="BMC Genomics">
        <title>The genome of the versatile nitrogen fixer Azorhizobium caulinodans ORS571.</title>
        <authorList>
            <person name="Lee KB."/>
            <person name="Backer P.D."/>
            <person name="Aono T."/>
            <person name="Liu CT."/>
            <person name="Suzuki S."/>
            <person name="Suzuki T."/>
            <person name="Kaneko T."/>
            <person name="Yamada M."/>
            <person name="Tabata S."/>
            <person name="Kupfer D.M."/>
            <person name="Najar F.Z."/>
            <person name="Wiley G.B."/>
            <person name="Roe B."/>
            <person name="Binnewies T.T."/>
            <person name="Ussery D.W."/>
            <person name="D'Haeze W."/>
            <person name="Herder J.D."/>
            <person name="Gevers D."/>
            <person name="Vereecke D."/>
            <person name="Holsters M."/>
            <person name="Oyaizu H."/>
        </authorList>
    </citation>
    <scope>NUCLEOTIDE SEQUENCE [LARGE SCALE GENOMIC DNA]</scope>
    <source>
        <strain evidence="19">ATCC 43989 / DSM 5975 / JCM 20966 / LMG 6465 / NBRC 14845 / NCIMB 13405 / ORS 571</strain>
    </source>
</reference>
<evidence type="ECO:0000256" key="10">
    <source>
        <dbReference type="ARBA" id="ARBA00022968"/>
    </source>
</evidence>
<dbReference type="InterPro" id="IPR036291">
    <property type="entry name" value="NAD(P)-bd_dom_sf"/>
</dbReference>
<evidence type="ECO:0000256" key="13">
    <source>
        <dbReference type="ARBA" id="ARBA00023034"/>
    </source>
</evidence>
<keyword evidence="12" id="KW-0520">NAD</keyword>
<evidence type="ECO:0000256" key="12">
    <source>
        <dbReference type="ARBA" id="ARBA00023027"/>
    </source>
</evidence>
<keyword evidence="7" id="KW-0963">Cytoplasm</keyword>
<feature type="domain" description="NAD(P)-binding" evidence="17">
    <location>
        <begin position="33"/>
        <end position="328"/>
    </location>
</feature>
<name>A8HY34_AZOC5</name>
<reference evidence="18 19" key="1">
    <citation type="journal article" date="2007" name="Appl. Environ. Microbiol.">
        <title>Rhizobial factors required for stem nodule maturation and maintenance in Sesbania rostrata-Azorhizobium caulinodans ORS571 symbiosis.</title>
        <authorList>
            <person name="Suzuki S."/>
            <person name="Aono T."/>
            <person name="Lee KB."/>
            <person name="Suzuki T."/>
            <person name="Liu CT."/>
            <person name="Miwa H."/>
            <person name="Wakao S."/>
            <person name="Iki T."/>
            <person name="Oyaizu H."/>
        </authorList>
    </citation>
    <scope>NUCLEOTIDE SEQUENCE [LARGE SCALE GENOMIC DNA]</scope>
    <source>
        <strain evidence="19">ATCC 43989 / DSM 5975 / JCM 20966 / LMG 6465 / NBRC 14845 / NCIMB 13405 / ORS 571</strain>
    </source>
</reference>
<evidence type="ECO:0000256" key="7">
    <source>
        <dbReference type="ARBA" id="ARBA00022490"/>
    </source>
</evidence>
<evidence type="ECO:0000259" key="17">
    <source>
        <dbReference type="Pfam" id="PF16363"/>
    </source>
</evidence>
<organism evidence="18 19">
    <name type="scientific">Azorhizobium caulinodans (strain ATCC 43989 / DSM 5975 / JCM 20966 / LMG 6465 / NBRC 14845 / NCIMB 13405 / ORS 571)</name>
    <dbReference type="NCBI Taxonomy" id="438753"/>
    <lineage>
        <taxon>Bacteria</taxon>
        <taxon>Pseudomonadati</taxon>
        <taxon>Pseudomonadota</taxon>
        <taxon>Alphaproteobacteria</taxon>
        <taxon>Hyphomicrobiales</taxon>
        <taxon>Xanthobacteraceae</taxon>
        <taxon>Azorhizobium</taxon>
    </lineage>
</organism>
<accession>A8HY34</accession>
<evidence type="ECO:0000313" key="18">
    <source>
        <dbReference type="EMBL" id="BAF87569.1"/>
    </source>
</evidence>
<feature type="region of interest" description="Disordered" evidence="16">
    <location>
        <begin position="291"/>
        <end position="313"/>
    </location>
</feature>
<evidence type="ECO:0000256" key="4">
    <source>
        <dbReference type="ARBA" id="ARBA00005100"/>
    </source>
</evidence>
<dbReference type="EC" id="4.1.1.35" evidence="6"/>
<reference evidence="18 19" key="5">
    <citation type="journal article" date="2010" name="Appl. Environ. Microbiol.">
        <title>phrR-like gene praR of Azorhizobium caulinodans ORS571 is essential for symbiosis with Sesbania rostrata and is involved in expression of reb genes.</title>
        <authorList>
            <person name="Akiba N."/>
            <person name="Aono T."/>
            <person name="Toyazaki H."/>
            <person name="Sato S."/>
            <person name="Oyaizu H."/>
        </authorList>
    </citation>
    <scope>NUCLEOTIDE SEQUENCE [LARGE SCALE GENOMIC DNA]</scope>
    <source>
        <strain evidence="19">ATCC 43989 / DSM 5975 / JCM 20966 / LMG 6465 / NBRC 14845 / NCIMB 13405 / ORS 571</strain>
    </source>
</reference>
<dbReference type="InterPro" id="IPR044516">
    <property type="entry name" value="UXS-like"/>
</dbReference>
<reference evidence="18 19" key="4">
    <citation type="journal article" date="2009" name="Appl. Environ. Microbiol.">
        <title>Comparative genome-wide transcriptional profiling of Azorhizobium caulinodans ORS571 grown under free-living and symbiotic conditions.</title>
        <authorList>
            <person name="Tsukada S."/>
            <person name="Aono T."/>
            <person name="Akiba N."/>
            <person name="Lee KB."/>
            <person name="Liu CT."/>
            <person name="Toyazaki H."/>
            <person name="Oyaizu H."/>
        </authorList>
    </citation>
    <scope>NUCLEOTIDE SEQUENCE [LARGE SCALE GENOMIC DNA]</scope>
    <source>
        <strain evidence="19">ATCC 43989 / DSM 5975 / JCM 20966 / LMG 6465 / NBRC 14845 / NCIMB 13405 / ORS 571</strain>
    </source>
</reference>
<evidence type="ECO:0000313" key="19">
    <source>
        <dbReference type="Proteomes" id="UP000000270"/>
    </source>
</evidence>